<organism evidence="1 2">
    <name type="scientific">Escallonia rubra</name>
    <dbReference type="NCBI Taxonomy" id="112253"/>
    <lineage>
        <taxon>Eukaryota</taxon>
        <taxon>Viridiplantae</taxon>
        <taxon>Streptophyta</taxon>
        <taxon>Embryophyta</taxon>
        <taxon>Tracheophyta</taxon>
        <taxon>Spermatophyta</taxon>
        <taxon>Magnoliopsida</taxon>
        <taxon>eudicotyledons</taxon>
        <taxon>Gunneridae</taxon>
        <taxon>Pentapetalae</taxon>
        <taxon>asterids</taxon>
        <taxon>campanulids</taxon>
        <taxon>Escalloniales</taxon>
        <taxon>Escalloniaceae</taxon>
        <taxon>Escallonia</taxon>
    </lineage>
</organism>
<evidence type="ECO:0000313" key="1">
    <source>
        <dbReference type="EMBL" id="KAK2966234.1"/>
    </source>
</evidence>
<evidence type="ECO:0000313" key="2">
    <source>
        <dbReference type="Proteomes" id="UP001187471"/>
    </source>
</evidence>
<dbReference type="AlphaFoldDB" id="A0AA88QJI0"/>
<reference evidence="1" key="1">
    <citation type="submission" date="2022-12" db="EMBL/GenBank/DDBJ databases">
        <title>Draft genome assemblies for two species of Escallonia (Escalloniales).</title>
        <authorList>
            <person name="Chanderbali A."/>
            <person name="Dervinis C."/>
            <person name="Anghel I."/>
            <person name="Soltis D."/>
            <person name="Soltis P."/>
            <person name="Zapata F."/>
        </authorList>
    </citation>
    <scope>NUCLEOTIDE SEQUENCE</scope>
    <source>
        <strain evidence="1">UCBG92.1500</strain>
        <tissue evidence="1">Leaf</tissue>
    </source>
</reference>
<dbReference type="EMBL" id="JAVXUO010003142">
    <property type="protein sequence ID" value="KAK2966234.1"/>
    <property type="molecule type" value="Genomic_DNA"/>
</dbReference>
<dbReference type="Proteomes" id="UP001187471">
    <property type="component" value="Unassembled WGS sequence"/>
</dbReference>
<sequence length="136" mass="15523">MAYKVDPPNWWSRQLHPVFHVSMLKPFYEDTADPSRGQIRRPGLKPKAAGKRVAEAILNDRIVEICWRTLLARGKSSPRVYIRGWDYRVYNIEKLERKGGPPGADPISWSASPQESLKSYSKVYTALEEAALRANP</sequence>
<gene>
    <name evidence="1" type="ORF">RJ640_008217</name>
</gene>
<keyword evidence="2" id="KW-1185">Reference proteome</keyword>
<protein>
    <submittedName>
        <fullName evidence="1">Uncharacterized protein</fullName>
    </submittedName>
</protein>
<proteinExistence type="predicted"/>
<accession>A0AA88QJI0</accession>
<comment type="caution">
    <text evidence="1">The sequence shown here is derived from an EMBL/GenBank/DDBJ whole genome shotgun (WGS) entry which is preliminary data.</text>
</comment>
<name>A0AA88QJI0_9ASTE</name>